<comment type="pathway">
    <text evidence="3">Protein modification; protein glycosylation.</text>
</comment>
<evidence type="ECO:0000256" key="9">
    <source>
        <dbReference type="ARBA" id="ARBA00022989"/>
    </source>
</evidence>
<evidence type="ECO:0000256" key="10">
    <source>
        <dbReference type="ARBA" id="ARBA00023136"/>
    </source>
</evidence>
<proteinExistence type="inferred from homology"/>
<dbReference type="Proteomes" id="UP001201812">
    <property type="component" value="Unassembled WGS sequence"/>
</dbReference>
<organism evidence="17 18">
    <name type="scientific">Ditylenchus destructor</name>
    <dbReference type="NCBI Taxonomy" id="166010"/>
    <lineage>
        <taxon>Eukaryota</taxon>
        <taxon>Metazoa</taxon>
        <taxon>Ecdysozoa</taxon>
        <taxon>Nematoda</taxon>
        <taxon>Chromadorea</taxon>
        <taxon>Rhabditida</taxon>
        <taxon>Tylenchina</taxon>
        <taxon>Tylenchomorpha</taxon>
        <taxon>Sphaerularioidea</taxon>
        <taxon>Anguinidae</taxon>
        <taxon>Anguininae</taxon>
        <taxon>Ditylenchus</taxon>
    </lineage>
</organism>
<evidence type="ECO:0000313" key="18">
    <source>
        <dbReference type="Proteomes" id="UP001201812"/>
    </source>
</evidence>
<evidence type="ECO:0000256" key="5">
    <source>
        <dbReference type="ARBA" id="ARBA00017612"/>
    </source>
</evidence>
<dbReference type="PANTHER" id="PTHR12640:SF0">
    <property type="entry name" value="DOLICHYL-DIPHOSPHOOLIGOSACCHARIDE--PROTEIN GLYCOSYLTRANSFERASE SUBUNIT 2"/>
    <property type="match status" value="1"/>
</dbReference>
<dbReference type="InterPro" id="IPR055374">
    <property type="entry name" value="Ribophorin_II_3rd"/>
</dbReference>
<feature type="transmembrane region" description="Helical" evidence="13">
    <location>
        <begin position="236"/>
        <end position="256"/>
    </location>
</feature>
<gene>
    <name evidence="17" type="ORF">DdX_03598</name>
</gene>
<comment type="function">
    <text evidence="1">Subunit of the oligosaccharyl transferase (OST) complex that catalyzes the initial transfer of a defined glycan (Glc(3)Man(9)GlcNAc(2) in eukaryotes) from the lipid carrier dolichol-pyrophosphate to an asparagine residue within an Asn-X-Ser/Thr consensus motif in nascent polypeptide chains, the first step in protein N-glycosylation. N-glycosylation occurs cotranslationally and the complex associates with the Sec61 complex at the channel-forming translocon complex that mediates protein translocation across the endoplasmic reticulum (ER). All subunits are required for a maximal enzyme activity.</text>
</comment>
<dbReference type="Pfam" id="PF25147">
    <property type="entry name" value="Ribophorin_II_C"/>
    <property type="match status" value="1"/>
</dbReference>
<keyword evidence="9 13" id="KW-1133">Transmembrane helix</keyword>
<feature type="signal peptide" evidence="14">
    <location>
        <begin position="1"/>
        <end position="23"/>
    </location>
</feature>
<evidence type="ECO:0000256" key="1">
    <source>
        <dbReference type="ARBA" id="ARBA00002791"/>
    </source>
</evidence>
<evidence type="ECO:0000256" key="8">
    <source>
        <dbReference type="ARBA" id="ARBA00022824"/>
    </source>
</evidence>
<evidence type="ECO:0000256" key="13">
    <source>
        <dbReference type="SAM" id="Phobius"/>
    </source>
</evidence>
<keyword evidence="10 13" id="KW-0472">Membrane</keyword>
<comment type="similarity">
    <text evidence="4">Belongs to the SWP1 family.</text>
</comment>
<keyword evidence="7 14" id="KW-0732">Signal</keyword>
<sequence length="296" mass="33219">MGSKILWIPSLLVSFAVISLVAGQKPVKPVKKEIAVEDVKFAVFERDLSQPKEYITAKLNEKVAKVLQADQHRKIQLKFVVKDKKGGVALTVHQAFVALVHVESQREVIYVAESDKTTKAYTFDLDLKTHHKDFFGMSGKYAVRLILGDAAVSNPVDWTVAEITITVPAVETPPMPKSKEITYNKLPEIQHQFRQPEAQPPTIVSTTFAALCGAPFLILFGLWLRIGLNFGNLRPSLWALGFHLGLAAIFALYYLYWLKLNMFQTLQYLAIIGTATFVCGNRFLHAFNQDKKAKTE</sequence>
<dbReference type="GO" id="GO:0006487">
    <property type="term" value="P:protein N-linked glycosylation"/>
    <property type="evidence" value="ECO:0007669"/>
    <property type="project" value="TreeGrafter"/>
</dbReference>
<feature type="domain" description="Ribophorin II C-terminal" evidence="16">
    <location>
        <begin position="193"/>
        <end position="289"/>
    </location>
</feature>
<feature type="domain" description="Ribophorin II third" evidence="15">
    <location>
        <begin position="37"/>
        <end position="165"/>
    </location>
</feature>
<evidence type="ECO:0000259" key="15">
    <source>
        <dbReference type="Pfam" id="PF23860"/>
    </source>
</evidence>
<evidence type="ECO:0000256" key="6">
    <source>
        <dbReference type="ARBA" id="ARBA00022692"/>
    </source>
</evidence>
<evidence type="ECO:0000256" key="3">
    <source>
        <dbReference type="ARBA" id="ARBA00004922"/>
    </source>
</evidence>
<dbReference type="GO" id="GO:0008250">
    <property type="term" value="C:oligosaccharyltransferase complex"/>
    <property type="evidence" value="ECO:0007669"/>
    <property type="project" value="InterPro"/>
</dbReference>
<feature type="transmembrane region" description="Helical" evidence="13">
    <location>
        <begin position="203"/>
        <end position="224"/>
    </location>
</feature>
<dbReference type="InterPro" id="IPR008814">
    <property type="entry name" value="Swp1"/>
</dbReference>
<keyword evidence="18" id="KW-1185">Reference proteome</keyword>
<evidence type="ECO:0000256" key="7">
    <source>
        <dbReference type="ARBA" id="ARBA00022729"/>
    </source>
</evidence>
<dbReference type="PANTHER" id="PTHR12640">
    <property type="entry name" value="RIBOPHORIN II"/>
    <property type="match status" value="1"/>
</dbReference>
<dbReference type="InterPro" id="IPR056790">
    <property type="entry name" value="Ribophorin_II_C"/>
</dbReference>
<keyword evidence="6 13" id="KW-0812">Transmembrane</keyword>
<keyword evidence="8" id="KW-0256">Endoplasmic reticulum</keyword>
<dbReference type="Pfam" id="PF23860">
    <property type="entry name" value="Ribophorin_II_3rd"/>
    <property type="match status" value="1"/>
</dbReference>
<protein>
    <recommendedName>
        <fullName evidence="5">Dolichyl-diphosphooligosaccharide--protein glycosyltransferase subunit 2</fullName>
    </recommendedName>
    <alternativeName>
        <fullName evidence="12">Ribophorin II</fullName>
    </alternativeName>
    <alternativeName>
        <fullName evidence="11">Ribophorin-2</fullName>
    </alternativeName>
</protein>
<feature type="transmembrane region" description="Helical" evidence="13">
    <location>
        <begin position="268"/>
        <end position="284"/>
    </location>
</feature>
<evidence type="ECO:0000256" key="2">
    <source>
        <dbReference type="ARBA" id="ARBA00004477"/>
    </source>
</evidence>
<comment type="caution">
    <text evidence="17">The sequence shown here is derived from an EMBL/GenBank/DDBJ whole genome shotgun (WGS) entry which is preliminary data.</text>
</comment>
<reference evidence="17" key="1">
    <citation type="submission" date="2022-01" db="EMBL/GenBank/DDBJ databases">
        <title>Genome Sequence Resource for Two Populations of Ditylenchus destructor, the Migratory Endoparasitic Phytonematode.</title>
        <authorList>
            <person name="Zhang H."/>
            <person name="Lin R."/>
            <person name="Xie B."/>
        </authorList>
    </citation>
    <scope>NUCLEOTIDE SEQUENCE</scope>
    <source>
        <strain evidence="17">BazhouSP</strain>
    </source>
</reference>
<feature type="chain" id="PRO_5044345930" description="Dolichyl-diphosphooligosaccharide--protein glycosyltransferase subunit 2" evidence="14">
    <location>
        <begin position="24"/>
        <end position="296"/>
    </location>
</feature>
<dbReference type="EMBL" id="JAKKPZ010000003">
    <property type="protein sequence ID" value="KAI1723438.1"/>
    <property type="molecule type" value="Genomic_DNA"/>
</dbReference>
<evidence type="ECO:0000313" key="17">
    <source>
        <dbReference type="EMBL" id="KAI1723438.1"/>
    </source>
</evidence>
<dbReference type="AlphaFoldDB" id="A0AAD4NDY4"/>
<evidence type="ECO:0000256" key="11">
    <source>
        <dbReference type="ARBA" id="ARBA00030078"/>
    </source>
</evidence>
<comment type="subcellular location">
    <subcellularLocation>
        <location evidence="2">Endoplasmic reticulum membrane</location>
        <topology evidence="2">Multi-pass membrane protein</topology>
    </subcellularLocation>
</comment>
<evidence type="ECO:0000256" key="14">
    <source>
        <dbReference type="SAM" id="SignalP"/>
    </source>
</evidence>
<evidence type="ECO:0000259" key="16">
    <source>
        <dbReference type="Pfam" id="PF25147"/>
    </source>
</evidence>
<accession>A0AAD4NDY4</accession>
<evidence type="ECO:0000256" key="12">
    <source>
        <dbReference type="ARBA" id="ARBA00032139"/>
    </source>
</evidence>
<evidence type="ECO:0000256" key="4">
    <source>
        <dbReference type="ARBA" id="ARBA00009038"/>
    </source>
</evidence>
<name>A0AAD4NDY4_9BILA</name>